<feature type="compositionally biased region" description="Polar residues" evidence="1">
    <location>
        <begin position="34"/>
        <end position="51"/>
    </location>
</feature>
<reference evidence="3" key="1">
    <citation type="journal article" date="2013" name="Nat. Genet.">
        <title>The duck genome and transcriptome provide insight into an avian influenza virus reservoir species.</title>
        <authorList>
            <person name="Huang Y."/>
            <person name="Li Y."/>
            <person name="Burt D.W."/>
            <person name="Chen H."/>
            <person name="Zhang Y."/>
            <person name="Qian W."/>
            <person name="Kim H."/>
            <person name="Gan S."/>
            <person name="Zhao Y."/>
            <person name="Li J."/>
            <person name="Yi K."/>
            <person name="Feng H."/>
            <person name="Zhu P."/>
            <person name="Li B."/>
            <person name="Liu Q."/>
            <person name="Fairley S."/>
            <person name="Magor K.E."/>
            <person name="Du Z."/>
            <person name="Hu X."/>
            <person name="Goodman L."/>
            <person name="Tafer H."/>
            <person name="Vignal A."/>
            <person name="Lee T."/>
            <person name="Kim K.W."/>
            <person name="Sheng Z."/>
            <person name="An Y."/>
            <person name="Searle S."/>
            <person name="Herrero J."/>
            <person name="Groenen M.A."/>
            <person name="Crooijmans R.P."/>
            <person name="Faraut T."/>
            <person name="Cai Q."/>
            <person name="Webster R.G."/>
            <person name="Aldridge J.R."/>
            <person name="Warren W.C."/>
            <person name="Bartschat S."/>
            <person name="Kehr S."/>
            <person name="Marz M."/>
            <person name="Stadler P.F."/>
            <person name="Smith J."/>
            <person name="Kraus R.H."/>
            <person name="Zhao Y."/>
            <person name="Ren L."/>
            <person name="Fei J."/>
            <person name="Morisson M."/>
            <person name="Kaiser P."/>
            <person name="Griffin D.K."/>
            <person name="Rao M."/>
            <person name="Pitel F."/>
            <person name="Wang J."/>
            <person name="Li N."/>
        </authorList>
    </citation>
    <scope>NUCLEOTIDE SEQUENCE [LARGE SCALE GENOMIC DNA]</scope>
</reference>
<evidence type="ECO:0000313" key="2">
    <source>
        <dbReference type="EMBL" id="EOB02205.1"/>
    </source>
</evidence>
<name>R0LKJ7_ANAPL</name>
<feature type="compositionally biased region" description="Low complexity" evidence="1">
    <location>
        <begin position="15"/>
        <end position="32"/>
    </location>
</feature>
<keyword evidence="3" id="KW-1185">Reference proteome</keyword>
<accession>R0LKJ7</accession>
<dbReference type="EMBL" id="KB742984">
    <property type="protein sequence ID" value="EOB02205.1"/>
    <property type="molecule type" value="Genomic_DNA"/>
</dbReference>
<proteinExistence type="predicted"/>
<organism evidence="2 3">
    <name type="scientific">Anas platyrhynchos</name>
    <name type="common">Mallard</name>
    <name type="synonym">Anas boschas</name>
    <dbReference type="NCBI Taxonomy" id="8839"/>
    <lineage>
        <taxon>Eukaryota</taxon>
        <taxon>Metazoa</taxon>
        <taxon>Chordata</taxon>
        <taxon>Craniata</taxon>
        <taxon>Vertebrata</taxon>
        <taxon>Euteleostomi</taxon>
        <taxon>Archelosauria</taxon>
        <taxon>Archosauria</taxon>
        <taxon>Dinosauria</taxon>
        <taxon>Saurischia</taxon>
        <taxon>Theropoda</taxon>
        <taxon>Coelurosauria</taxon>
        <taxon>Aves</taxon>
        <taxon>Neognathae</taxon>
        <taxon>Galloanserae</taxon>
        <taxon>Anseriformes</taxon>
        <taxon>Anatidae</taxon>
        <taxon>Anatinae</taxon>
        <taxon>Anas</taxon>
    </lineage>
</organism>
<dbReference type="AlphaFoldDB" id="R0LKJ7"/>
<dbReference type="Proteomes" id="UP000296049">
    <property type="component" value="Unassembled WGS sequence"/>
</dbReference>
<feature type="region of interest" description="Disordered" evidence="1">
    <location>
        <begin position="1"/>
        <end position="51"/>
    </location>
</feature>
<sequence>MKHEVLQSLHPQQHNASSSSPAPLRASNSALPRPQQSKAAGDSAGNQVQSRASQVHIPRLLAAERVAPAVLCLLSQHLQVEKPLLELVCITPQLSGCSVSGALENLVTLSTPRDTEVSLCAKQLGCPWKNPQREAVSLFPHHEQRFPCADTAFAHAVPAVPPGLQRCVPTGTAGANPGQRLPRVLETSISSNAFCSSDLGYPAFGRHPEKRGSSLFESPFQRDLQIEPEK</sequence>
<evidence type="ECO:0000256" key="1">
    <source>
        <dbReference type="SAM" id="MobiDB-lite"/>
    </source>
</evidence>
<evidence type="ECO:0000313" key="3">
    <source>
        <dbReference type="Proteomes" id="UP000296049"/>
    </source>
</evidence>
<gene>
    <name evidence="2" type="ORF">Anapl_05393</name>
</gene>
<protein>
    <submittedName>
        <fullName evidence="2">Uncharacterized protein</fullName>
    </submittedName>
</protein>